<feature type="region of interest" description="Disordered" evidence="1">
    <location>
        <begin position="241"/>
        <end position="279"/>
    </location>
</feature>
<dbReference type="PANTHER" id="PTHR13343:SF24">
    <property type="entry name" value="OS07G0573800 PROTEIN"/>
    <property type="match status" value="1"/>
</dbReference>
<evidence type="ECO:0000313" key="4">
    <source>
        <dbReference type="EMBL" id="CQD02566.1"/>
    </source>
</evidence>
<dbReference type="InterPro" id="IPR012349">
    <property type="entry name" value="Split_barrel_FMN-bd"/>
</dbReference>
<feature type="domain" description="CREG-like beta-barrel" evidence="3">
    <location>
        <begin position="28"/>
        <end position="172"/>
    </location>
</feature>
<dbReference type="Gene3D" id="2.30.110.10">
    <property type="entry name" value="Electron Transport, Fmn-binding Protein, Chain A"/>
    <property type="match status" value="1"/>
</dbReference>
<dbReference type="InterPro" id="IPR019595">
    <property type="entry name" value="DUF2470"/>
</dbReference>
<name>A0A0U1CX91_9MYCO</name>
<dbReference type="EMBL" id="CTEF01000001">
    <property type="protein sequence ID" value="CQD02566.1"/>
    <property type="molecule type" value="Genomic_DNA"/>
</dbReference>
<dbReference type="GO" id="GO:0005737">
    <property type="term" value="C:cytoplasm"/>
    <property type="evidence" value="ECO:0007669"/>
    <property type="project" value="UniProtKB-ARBA"/>
</dbReference>
<dbReference type="PANTHER" id="PTHR13343">
    <property type="entry name" value="CREG1 PROTEIN"/>
    <property type="match status" value="1"/>
</dbReference>
<dbReference type="AlphaFoldDB" id="A0A0U1CX91"/>
<sequence length="279" mass="29036">MTRDHGDPGDAPSVPPPLTEVIEGARPSAAEEARTVAASTNAGTLATLTADGDPWASFVTYGLLAGAPVLCVSNMAEHGRNLTGDPRASISIVAPDAGSDPLASSRITLAGIAERPAGEELDAARQAHLDGVASARYYIDFSDFSLWVLRVRRVRWVGGYGRMDSTTGQAYAEAEPDPVSPQAAGAIAHLNADHADSLADMARTLGGYPDTTAAVCTGADRYGLDLRVTSERGMAYTRVATPRRSARTASCGRPQSSWPSAPGRAETASTAVQYDSGYA</sequence>
<organism evidence="4 5">
    <name type="scientific">Mycolicibacterium conceptionense</name>
    <dbReference type="NCBI Taxonomy" id="451644"/>
    <lineage>
        <taxon>Bacteria</taxon>
        <taxon>Bacillati</taxon>
        <taxon>Actinomycetota</taxon>
        <taxon>Actinomycetes</taxon>
        <taxon>Mycobacteriales</taxon>
        <taxon>Mycobacteriaceae</taxon>
        <taxon>Mycolicibacterium</taxon>
    </lineage>
</organism>
<proteinExistence type="predicted"/>
<reference evidence="4 5" key="1">
    <citation type="submission" date="2015-03" db="EMBL/GenBank/DDBJ databases">
        <authorList>
            <person name="Murphy D."/>
        </authorList>
    </citation>
    <scope>NUCLEOTIDE SEQUENCE [LARGE SCALE GENOMIC DNA]</scope>
    <source>
        <strain evidence="4 5">D16</strain>
    </source>
</reference>
<evidence type="ECO:0000259" key="3">
    <source>
        <dbReference type="Pfam" id="PF13883"/>
    </source>
</evidence>
<dbReference type="Gene3D" id="3.20.180.10">
    <property type="entry name" value="PNP-oxidase-like"/>
    <property type="match status" value="1"/>
</dbReference>
<dbReference type="Proteomes" id="UP000182227">
    <property type="component" value="Unassembled WGS sequence"/>
</dbReference>
<dbReference type="SUPFAM" id="SSF50475">
    <property type="entry name" value="FMN-binding split barrel"/>
    <property type="match status" value="1"/>
</dbReference>
<feature type="domain" description="DUF2470" evidence="2">
    <location>
        <begin position="184"/>
        <end position="239"/>
    </location>
</feature>
<evidence type="ECO:0000256" key="1">
    <source>
        <dbReference type="SAM" id="MobiDB-lite"/>
    </source>
</evidence>
<dbReference type="Pfam" id="PF13883">
    <property type="entry name" value="CREG_beta-barrel"/>
    <property type="match status" value="1"/>
</dbReference>
<evidence type="ECO:0000313" key="5">
    <source>
        <dbReference type="Proteomes" id="UP000182227"/>
    </source>
</evidence>
<evidence type="ECO:0000259" key="2">
    <source>
        <dbReference type="Pfam" id="PF10615"/>
    </source>
</evidence>
<dbReference type="Pfam" id="PF10615">
    <property type="entry name" value="DUF2470"/>
    <property type="match status" value="1"/>
</dbReference>
<protein>
    <submittedName>
        <fullName evidence="4">Putative heme iron utilization protein</fullName>
    </submittedName>
</protein>
<dbReference type="InterPro" id="IPR055343">
    <property type="entry name" value="CREG_beta-barrel"/>
</dbReference>
<gene>
    <name evidence="4" type="ORF">BN970_00184</name>
</gene>
<accession>A0A0U1CX91</accession>
<dbReference type="InterPro" id="IPR037119">
    <property type="entry name" value="Haem_oxidase_HugZ-like_sf"/>
</dbReference>